<name>A0A3D8R6V5_9HELO</name>
<evidence type="ECO:0000313" key="1">
    <source>
        <dbReference type="EMBL" id="RDW69554.1"/>
    </source>
</evidence>
<proteinExistence type="predicted"/>
<keyword evidence="2" id="KW-1185">Reference proteome</keyword>
<evidence type="ECO:0000313" key="2">
    <source>
        <dbReference type="Proteomes" id="UP000256645"/>
    </source>
</evidence>
<dbReference type="OrthoDB" id="426293at2759"/>
<evidence type="ECO:0008006" key="3">
    <source>
        <dbReference type="Google" id="ProtNLM"/>
    </source>
</evidence>
<dbReference type="EMBL" id="PDLM01000009">
    <property type="protein sequence ID" value="RDW69554.1"/>
    <property type="molecule type" value="Genomic_DNA"/>
</dbReference>
<organism evidence="1 2">
    <name type="scientific">Coleophoma cylindrospora</name>
    <dbReference type="NCBI Taxonomy" id="1849047"/>
    <lineage>
        <taxon>Eukaryota</taxon>
        <taxon>Fungi</taxon>
        <taxon>Dikarya</taxon>
        <taxon>Ascomycota</taxon>
        <taxon>Pezizomycotina</taxon>
        <taxon>Leotiomycetes</taxon>
        <taxon>Helotiales</taxon>
        <taxon>Dermateaceae</taxon>
        <taxon>Coleophoma</taxon>
    </lineage>
</organism>
<dbReference type="Gene3D" id="1.25.40.20">
    <property type="entry name" value="Ankyrin repeat-containing domain"/>
    <property type="match status" value="1"/>
</dbReference>
<sequence length="126" mass="14178">MALLPIKSGPDREEERPGSSLLDKYLATLHSERMAMVVHLVDTLGVNPNTLDQPVGWSLGNHWGTPLCYVARSNPHWDCTEVTQFLLQRGADPGLVMDPAGWDSIELAKRSKNQRFLDIVENWKAR</sequence>
<accession>A0A3D8R6V5</accession>
<dbReference type="AlphaFoldDB" id="A0A3D8R6V5"/>
<dbReference type="Proteomes" id="UP000256645">
    <property type="component" value="Unassembled WGS sequence"/>
</dbReference>
<dbReference type="SUPFAM" id="SSF48403">
    <property type="entry name" value="Ankyrin repeat"/>
    <property type="match status" value="1"/>
</dbReference>
<protein>
    <recommendedName>
        <fullName evidence="3">Ankyrin repeat domain-containing protein</fullName>
    </recommendedName>
</protein>
<dbReference type="InterPro" id="IPR036770">
    <property type="entry name" value="Ankyrin_rpt-contain_sf"/>
</dbReference>
<reference evidence="1 2" key="1">
    <citation type="journal article" date="2018" name="IMA Fungus">
        <title>IMA Genome-F 9: Draft genome sequence of Annulohypoxylon stygium, Aspergillus mulundensis, Berkeleyomyces basicola (syn. Thielaviopsis basicola), Ceratocystis smalleyi, two Cercospora beticola strains, Coleophoma cylindrospora, Fusarium fracticaudum, Phialophora cf. hyalina, and Morchella septimelata.</title>
        <authorList>
            <person name="Wingfield B.D."/>
            <person name="Bills G.F."/>
            <person name="Dong Y."/>
            <person name="Huang W."/>
            <person name="Nel W.J."/>
            <person name="Swalarsk-Parry B.S."/>
            <person name="Vaghefi N."/>
            <person name="Wilken P.M."/>
            <person name="An Z."/>
            <person name="de Beer Z.W."/>
            <person name="De Vos L."/>
            <person name="Chen L."/>
            <person name="Duong T.A."/>
            <person name="Gao Y."/>
            <person name="Hammerbacher A."/>
            <person name="Kikkert J.R."/>
            <person name="Li Y."/>
            <person name="Li H."/>
            <person name="Li K."/>
            <person name="Li Q."/>
            <person name="Liu X."/>
            <person name="Ma X."/>
            <person name="Naidoo K."/>
            <person name="Pethybridge S.J."/>
            <person name="Sun J."/>
            <person name="Steenkamp E.T."/>
            <person name="van der Nest M.A."/>
            <person name="van Wyk S."/>
            <person name="Wingfield M.J."/>
            <person name="Xiong C."/>
            <person name="Yue Q."/>
            <person name="Zhang X."/>
        </authorList>
    </citation>
    <scope>NUCLEOTIDE SEQUENCE [LARGE SCALE GENOMIC DNA]</scope>
    <source>
        <strain evidence="1 2">BP6252</strain>
    </source>
</reference>
<gene>
    <name evidence="1" type="ORF">BP6252_08574</name>
</gene>
<comment type="caution">
    <text evidence="1">The sequence shown here is derived from an EMBL/GenBank/DDBJ whole genome shotgun (WGS) entry which is preliminary data.</text>
</comment>